<feature type="domain" description="Zn(2)-C6 fungal-type" evidence="5">
    <location>
        <begin position="14"/>
        <end position="45"/>
    </location>
</feature>
<dbReference type="Pfam" id="PF00172">
    <property type="entry name" value="Zn_clus"/>
    <property type="match status" value="1"/>
</dbReference>
<dbReference type="PROSITE" id="PS50048">
    <property type="entry name" value="ZN2_CY6_FUNGAL_2"/>
    <property type="match status" value="1"/>
</dbReference>
<gene>
    <name evidence="6" type="ORF">FZEAL_2081</name>
</gene>
<dbReference type="EMBL" id="JABEYC010000130">
    <property type="protein sequence ID" value="KAF4982197.1"/>
    <property type="molecule type" value="Genomic_DNA"/>
</dbReference>
<dbReference type="InterPro" id="IPR001138">
    <property type="entry name" value="Zn2Cys6_DnaBD"/>
</dbReference>
<evidence type="ECO:0000259" key="5">
    <source>
        <dbReference type="PROSITE" id="PS50048"/>
    </source>
</evidence>
<dbReference type="SUPFAM" id="SSF57701">
    <property type="entry name" value="Zn2/Cys6 DNA-binding domain"/>
    <property type="match status" value="1"/>
</dbReference>
<feature type="compositionally biased region" description="Polar residues" evidence="4">
    <location>
        <begin position="50"/>
        <end position="60"/>
    </location>
</feature>
<feature type="compositionally biased region" description="Acidic residues" evidence="4">
    <location>
        <begin position="74"/>
        <end position="87"/>
    </location>
</feature>
<dbReference type="SMART" id="SM00066">
    <property type="entry name" value="GAL4"/>
    <property type="match status" value="1"/>
</dbReference>
<dbReference type="SMART" id="SM00906">
    <property type="entry name" value="Fungal_trans"/>
    <property type="match status" value="1"/>
</dbReference>
<reference evidence="6" key="1">
    <citation type="journal article" date="2020" name="BMC Genomics">
        <title>Correction to: Identification and distribution of gene clusters required for synthesis of sphingolipid metabolism inhibitors in diverse species of the filamentous fungus Fusarium.</title>
        <authorList>
            <person name="Kim H.S."/>
            <person name="Lohmar J.M."/>
            <person name="Busman M."/>
            <person name="Brown D.W."/>
            <person name="Naumann T.A."/>
            <person name="Divon H.H."/>
            <person name="Lysoe E."/>
            <person name="Uhlig S."/>
            <person name="Proctor R.H."/>
        </authorList>
    </citation>
    <scope>NUCLEOTIDE SEQUENCE</scope>
    <source>
        <strain evidence="6">NRRL 22465</strain>
    </source>
</reference>
<dbReference type="CDD" id="cd00067">
    <property type="entry name" value="GAL4"/>
    <property type="match status" value="1"/>
</dbReference>
<dbReference type="GO" id="GO:0006351">
    <property type="term" value="P:DNA-templated transcription"/>
    <property type="evidence" value="ECO:0007669"/>
    <property type="project" value="InterPro"/>
</dbReference>
<keyword evidence="2" id="KW-0479">Metal-binding</keyword>
<feature type="region of interest" description="Disordered" evidence="4">
    <location>
        <begin position="48"/>
        <end position="90"/>
    </location>
</feature>
<evidence type="ECO:0000256" key="4">
    <source>
        <dbReference type="SAM" id="MobiDB-lite"/>
    </source>
</evidence>
<reference evidence="6" key="2">
    <citation type="submission" date="2020-05" db="EMBL/GenBank/DDBJ databases">
        <authorList>
            <person name="Kim H.-S."/>
            <person name="Proctor R.H."/>
            <person name="Brown D.W."/>
        </authorList>
    </citation>
    <scope>NUCLEOTIDE SEQUENCE</scope>
    <source>
        <strain evidence="6">NRRL 22465</strain>
    </source>
</reference>
<dbReference type="InterPro" id="IPR007219">
    <property type="entry name" value="XnlR_reg_dom"/>
</dbReference>
<comment type="caution">
    <text evidence="6">The sequence shown here is derived from an EMBL/GenBank/DDBJ whole genome shotgun (WGS) entry which is preliminary data.</text>
</comment>
<protein>
    <recommendedName>
        <fullName evidence="5">Zn(2)-C6 fungal-type domain-containing protein</fullName>
    </recommendedName>
</protein>
<dbReference type="GO" id="GO:0008270">
    <property type="term" value="F:zinc ion binding"/>
    <property type="evidence" value="ECO:0007669"/>
    <property type="project" value="InterPro"/>
</dbReference>
<keyword evidence="7" id="KW-1185">Reference proteome</keyword>
<dbReference type="GO" id="GO:0003677">
    <property type="term" value="F:DNA binding"/>
    <property type="evidence" value="ECO:0007669"/>
    <property type="project" value="InterPro"/>
</dbReference>
<dbReference type="Proteomes" id="UP000635477">
    <property type="component" value="Unassembled WGS sequence"/>
</dbReference>
<keyword evidence="3" id="KW-0539">Nucleus</keyword>
<dbReference type="InterPro" id="IPR050613">
    <property type="entry name" value="Sec_Metabolite_Reg"/>
</dbReference>
<feature type="compositionally biased region" description="Polar residues" evidence="4">
    <location>
        <begin position="590"/>
        <end position="629"/>
    </location>
</feature>
<sequence>MEDNSTHTGLYRSACAECHRRKQKCNREWPCNHCQKRKVADKCRFLQPNVAGSPSESLTPASDKKRARSRENDDVVEPETSDSDVGDDGPGLEVLGYAAGPLFESLTIGPKKEKRPLGELTWVTVDTCPQLKHALDILPARPQMDALVQSFFNNVNYHYYIIYPPIFLQEYQTWWDRRTHDQPLSLQWTILLVMVCACATQHLDVEMRPIVEIELAESAVKLTKEYHKAGQDLGRVIPVGHCHLLNIQWMLHSIYWFKAEARFVEAWHVIGAAVREAHELGLHRLAVADNLSEFEREMRRRVWCVLDCWDWQFASGLGRPTIIDHSDIEVESPSLTLEDLSPSPLLHMKLQSELVTQLAKRWSAPKNIISASEIQEYKCMIEDWIRNFPAVYSVDKPDTSKDYKHSWILFHRFYIHTMAYLMILNPMRPFMAQTYTKSSPEDNLAVRAEAVYYSLKNLDTTTRWVDHVSHRDGRFHFIIFSLFDTAAVLSTAIIKDEDHTIPRKEEIIDAVDNSVRLLKRLKAISTTAKTSHDILAKMVQRMPRLSTPARDNLRKRQRVTAVPESLPTNPPSSETGNHVSPSGHSHSHGFESQTSSPSNWASSDSVGAGSTPQSSCTGHEYQDTANYSHSAPLPVDEYPKPHIPFVSGVAHNQLPSPSAGIDGVIQAGGFYELGQTDPNLGVMMPPTSYVDYQPHGLEMNQMFGNITEAELGDFSTLWDWRSLNLDFIQSTM</sequence>
<comment type="subcellular location">
    <subcellularLocation>
        <location evidence="1">Nucleus</location>
    </subcellularLocation>
</comment>
<evidence type="ECO:0000313" key="6">
    <source>
        <dbReference type="EMBL" id="KAF4982197.1"/>
    </source>
</evidence>
<evidence type="ECO:0000256" key="2">
    <source>
        <dbReference type="ARBA" id="ARBA00022723"/>
    </source>
</evidence>
<evidence type="ECO:0000313" key="7">
    <source>
        <dbReference type="Proteomes" id="UP000635477"/>
    </source>
</evidence>
<organism evidence="6 7">
    <name type="scientific">Fusarium zealandicum</name>
    <dbReference type="NCBI Taxonomy" id="1053134"/>
    <lineage>
        <taxon>Eukaryota</taxon>
        <taxon>Fungi</taxon>
        <taxon>Dikarya</taxon>
        <taxon>Ascomycota</taxon>
        <taxon>Pezizomycotina</taxon>
        <taxon>Sordariomycetes</taxon>
        <taxon>Hypocreomycetidae</taxon>
        <taxon>Hypocreales</taxon>
        <taxon>Nectriaceae</taxon>
        <taxon>Fusarium</taxon>
        <taxon>Fusarium staphyleae species complex</taxon>
    </lineage>
</organism>
<dbReference type="GO" id="GO:0000981">
    <property type="term" value="F:DNA-binding transcription factor activity, RNA polymerase II-specific"/>
    <property type="evidence" value="ECO:0007669"/>
    <property type="project" value="InterPro"/>
</dbReference>
<dbReference type="InterPro" id="IPR036864">
    <property type="entry name" value="Zn2-C6_fun-type_DNA-bd_sf"/>
</dbReference>
<dbReference type="PANTHER" id="PTHR31001">
    <property type="entry name" value="UNCHARACTERIZED TRANSCRIPTIONAL REGULATORY PROTEIN"/>
    <property type="match status" value="1"/>
</dbReference>
<proteinExistence type="predicted"/>
<evidence type="ECO:0000256" key="1">
    <source>
        <dbReference type="ARBA" id="ARBA00004123"/>
    </source>
</evidence>
<evidence type="ECO:0000256" key="3">
    <source>
        <dbReference type="ARBA" id="ARBA00023242"/>
    </source>
</evidence>
<dbReference type="Gene3D" id="4.10.240.10">
    <property type="entry name" value="Zn(2)-C6 fungal-type DNA-binding domain"/>
    <property type="match status" value="1"/>
</dbReference>
<dbReference type="OrthoDB" id="5344325at2759"/>
<accession>A0A8H4URY1</accession>
<feature type="region of interest" description="Disordered" evidence="4">
    <location>
        <begin position="539"/>
        <end position="634"/>
    </location>
</feature>
<name>A0A8H4URY1_9HYPO</name>
<dbReference type="PROSITE" id="PS00463">
    <property type="entry name" value="ZN2_CY6_FUNGAL_1"/>
    <property type="match status" value="1"/>
</dbReference>
<dbReference type="PANTHER" id="PTHR31001:SF84">
    <property type="entry name" value="FUNGAL SPECIFIC TRANSCRIPTION FACTOR"/>
    <property type="match status" value="1"/>
</dbReference>
<dbReference type="Pfam" id="PF04082">
    <property type="entry name" value="Fungal_trans"/>
    <property type="match status" value="1"/>
</dbReference>
<dbReference type="GO" id="GO:0005634">
    <property type="term" value="C:nucleus"/>
    <property type="evidence" value="ECO:0007669"/>
    <property type="project" value="UniProtKB-SubCell"/>
</dbReference>
<dbReference type="AlphaFoldDB" id="A0A8H4URY1"/>
<dbReference type="CDD" id="cd12148">
    <property type="entry name" value="fungal_TF_MHR"/>
    <property type="match status" value="1"/>
</dbReference>